<dbReference type="KEGG" id="bur:Bcep18194_B1599"/>
<dbReference type="PATRIC" id="fig|482957.22.peg.5311"/>
<dbReference type="EMBL" id="CP000152">
    <property type="protein sequence ID" value="ABB11713.1"/>
    <property type="molecule type" value="Genomic_DNA"/>
</dbReference>
<reference evidence="1" key="1">
    <citation type="submission" date="2005-10" db="EMBL/GenBank/DDBJ databases">
        <title>Complete sequence of chromosome 2 of Burkholderia sp. 383.</title>
        <authorList>
            <consortium name="US DOE Joint Genome Institute"/>
            <person name="Copeland A."/>
            <person name="Lucas S."/>
            <person name="Lapidus A."/>
            <person name="Barry K."/>
            <person name="Detter J.C."/>
            <person name="Glavina T."/>
            <person name="Hammon N."/>
            <person name="Israni S."/>
            <person name="Pitluck S."/>
            <person name="Chain P."/>
            <person name="Malfatti S."/>
            <person name="Shin M."/>
            <person name="Vergez L."/>
            <person name="Schmutz J."/>
            <person name="Larimer F."/>
            <person name="Land M."/>
            <person name="Kyrpides N."/>
            <person name="Lykidis A."/>
            <person name="Richardson P."/>
        </authorList>
    </citation>
    <scope>NUCLEOTIDE SEQUENCE [LARGE SCALE GENOMIC DNA]</scope>
    <source>
        <strain evidence="1">383</strain>
    </source>
</reference>
<protein>
    <submittedName>
        <fullName evidence="1">Uncharacterized protein</fullName>
    </submittedName>
</protein>
<accession>Q395Z8</accession>
<evidence type="ECO:0000313" key="2">
    <source>
        <dbReference type="Proteomes" id="UP000002705"/>
    </source>
</evidence>
<gene>
    <name evidence="1" type="ordered locus">Bcep18194_B1599</name>
</gene>
<keyword evidence="2" id="KW-1185">Reference proteome</keyword>
<sequence>MSLRIDCFDSVTGNDPRHAAILGESTPAPGAGTSGTRFLRHRSGHVVGNLASTDCTSYPDVTLFGIGYSEETITTGASASA</sequence>
<evidence type="ECO:0000313" key="1">
    <source>
        <dbReference type="EMBL" id="ABB11713.1"/>
    </source>
</evidence>
<name>Q395Z8_BURL3</name>
<dbReference type="Proteomes" id="UP000002705">
    <property type="component" value="Chromosome 2"/>
</dbReference>
<proteinExistence type="predicted"/>
<dbReference type="AlphaFoldDB" id="Q395Z8"/>
<dbReference type="HOGENOM" id="CLU_2567250_0_0_4"/>
<organism evidence="1 2">
    <name type="scientific">Burkholderia lata (strain ATCC 17760 / DSM 23089 / LMG 22485 / NCIMB 9086 / R18194 / 383)</name>
    <dbReference type="NCBI Taxonomy" id="482957"/>
    <lineage>
        <taxon>Bacteria</taxon>
        <taxon>Pseudomonadati</taxon>
        <taxon>Pseudomonadota</taxon>
        <taxon>Betaproteobacteria</taxon>
        <taxon>Burkholderiales</taxon>
        <taxon>Burkholderiaceae</taxon>
        <taxon>Burkholderia</taxon>
        <taxon>Burkholderia cepacia complex</taxon>
    </lineage>
</organism>